<sequence>MADGGVTMIKSWMVILGVGFIIALGANFFTPDDRKWFNRLQRPRWLTFEKLIPVIWTVVFVCAGWSAYIVWERNPGTTETWLRMATYILLEILTIAYTPVMFRLRSLKVGTIIGGAGFVVGLLLTLFVLPVSGSAALLLVPYLLWSPIGTYTTWVMARLNPRDA</sequence>
<dbReference type="Proteomes" id="UP000271624">
    <property type="component" value="Unassembled WGS sequence"/>
</dbReference>
<dbReference type="PANTHER" id="PTHR10057">
    <property type="entry name" value="PERIPHERAL-TYPE BENZODIAZEPINE RECEPTOR"/>
    <property type="match status" value="1"/>
</dbReference>
<feature type="transmembrane region" description="Helical" evidence="6">
    <location>
        <begin position="109"/>
        <end position="129"/>
    </location>
</feature>
<evidence type="ECO:0008006" key="9">
    <source>
        <dbReference type="Google" id="ProtNLM"/>
    </source>
</evidence>
<feature type="transmembrane region" description="Helical" evidence="6">
    <location>
        <begin position="51"/>
        <end position="69"/>
    </location>
</feature>
<dbReference type="PIRSF" id="PIRSF005859">
    <property type="entry name" value="PBR"/>
    <property type="match status" value="1"/>
</dbReference>
<dbReference type="Pfam" id="PF03073">
    <property type="entry name" value="TspO_MBR"/>
    <property type="match status" value="1"/>
</dbReference>
<feature type="transmembrane region" description="Helical" evidence="6">
    <location>
        <begin position="81"/>
        <end position="102"/>
    </location>
</feature>
<comment type="subcellular location">
    <subcellularLocation>
        <location evidence="1">Membrane</location>
        <topology evidence="1">Multi-pass membrane protein</topology>
    </subcellularLocation>
</comment>
<organism evidence="7 8">
    <name type="scientific">Dulcicalothrix desertica PCC 7102</name>
    <dbReference type="NCBI Taxonomy" id="232991"/>
    <lineage>
        <taxon>Bacteria</taxon>
        <taxon>Bacillati</taxon>
        <taxon>Cyanobacteriota</taxon>
        <taxon>Cyanophyceae</taxon>
        <taxon>Nostocales</taxon>
        <taxon>Calotrichaceae</taxon>
        <taxon>Dulcicalothrix</taxon>
    </lineage>
</organism>
<evidence type="ECO:0000313" key="8">
    <source>
        <dbReference type="Proteomes" id="UP000271624"/>
    </source>
</evidence>
<gene>
    <name evidence="7" type="ORF">DSM106972_023580</name>
</gene>
<evidence type="ECO:0000313" key="7">
    <source>
        <dbReference type="EMBL" id="RUT07097.1"/>
    </source>
</evidence>
<evidence type="ECO:0000256" key="6">
    <source>
        <dbReference type="SAM" id="Phobius"/>
    </source>
</evidence>
<evidence type="ECO:0000256" key="5">
    <source>
        <dbReference type="ARBA" id="ARBA00023136"/>
    </source>
</evidence>
<dbReference type="InterPro" id="IPR004307">
    <property type="entry name" value="TspO_MBR"/>
</dbReference>
<dbReference type="PANTHER" id="PTHR10057:SF0">
    <property type="entry name" value="TRANSLOCATOR PROTEIN"/>
    <property type="match status" value="1"/>
</dbReference>
<accession>A0A433VLZ8</accession>
<dbReference type="Gene3D" id="1.20.1260.100">
    <property type="entry name" value="TspO/MBR protein"/>
    <property type="match status" value="1"/>
</dbReference>
<dbReference type="EMBL" id="RSCL01000005">
    <property type="protein sequence ID" value="RUT07097.1"/>
    <property type="molecule type" value="Genomic_DNA"/>
</dbReference>
<protein>
    <recommendedName>
        <fullName evidence="9">Sensory protein TspO</fullName>
    </recommendedName>
</protein>
<proteinExistence type="inferred from homology"/>
<dbReference type="GO" id="GO:0033013">
    <property type="term" value="P:tetrapyrrole metabolic process"/>
    <property type="evidence" value="ECO:0007669"/>
    <property type="project" value="UniProtKB-ARBA"/>
</dbReference>
<feature type="transmembrane region" description="Helical" evidence="6">
    <location>
        <begin position="12"/>
        <end position="30"/>
    </location>
</feature>
<dbReference type="GO" id="GO:0016020">
    <property type="term" value="C:membrane"/>
    <property type="evidence" value="ECO:0007669"/>
    <property type="project" value="UniProtKB-SubCell"/>
</dbReference>
<evidence type="ECO:0000256" key="3">
    <source>
        <dbReference type="ARBA" id="ARBA00022692"/>
    </source>
</evidence>
<comment type="caution">
    <text evidence="7">The sequence shown here is derived from an EMBL/GenBank/DDBJ whole genome shotgun (WGS) entry which is preliminary data.</text>
</comment>
<name>A0A433VLZ8_9CYAN</name>
<dbReference type="AlphaFoldDB" id="A0A433VLZ8"/>
<keyword evidence="3 6" id="KW-0812">Transmembrane</keyword>
<evidence type="ECO:0000256" key="1">
    <source>
        <dbReference type="ARBA" id="ARBA00004141"/>
    </source>
</evidence>
<feature type="transmembrane region" description="Helical" evidence="6">
    <location>
        <begin position="135"/>
        <end position="157"/>
    </location>
</feature>
<dbReference type="InterPro" id="IPR038330">
    <property type="entry name" value="TspO/MBR-related_sf"/>
</dbReference>
<reference evidence="7" key="1">
    <citation type="submission" date="2018-12" db="EMBL/GenBank/DDBJ databases">
        <authorList>
            <person name="Will S."/>
            <person name="Neumann-Schaal M."/>
            <person name="Henke P."/>
        </authorList>
    </citation>
    <scope>NUCLEOTIDE SEQUENCE</scope>
    <source>
        <strain evidence="7">PCC 7102</strain>
    </source>
</reference>
<evidence type="ECO:0000256" key="4">
    <source>
        <dbReference type="ARBA" id="ARBA00022989"/>
    </source>
</evidence>
<keyword evidence="5 6" id="KW-0472">Membrane</keyword>
<evidence type="ECO:0000256" key="2">
    <source>
        <dbReference type="ARBA" id="ARBA00007524"/>
    </source>
</evidence>
<comment type="similarity">
    <text evidence="2">Belongs to the TspO/BZRP family.</text>
</comment>
<dbReference type="CDD" id="cd15904">
    <property type="entry name" value="TSPO_MBR"/>
    <property type="match status" value="1"/>
</dbReference>
<keyword evidence="8" id="KW-1185">Reference proteome</keyword>
<reference evidence="7" key="2">
    <citation type="journal article" date="2019" name="Genome Biol. Evol.">
        <title>Day and night: Metabolic profiles and evolutionary relationships of six axenic non-marine cyanobacteria.</title>
        <authorList>
            <person name="Will S.E."/>
            <person name="Henke P."/>
            <person name="Boedeker C."/>
            <person name="Huang S."/>
            <person name="Brinkmann H."/>
            <person name="Rohde M."/>
            <person name="Jarek M."/>
            <person name="Friedl T."/>
            <person name="Seufert S."/>
            <person name="Schumacher M."/>
            <person name="Overmann J."/>
            <person name="Neumann-Schaal M."/>
            <person name="Petersen J."/>
        </authorList>
    </citation>
    <scope>NUCLEOTIDE SEQUENCE [LARGE SCALE GENOMIC DNA]</scope>
    <source>
        <strain evidence="7">PCC 7102</strain>
    </source>
</reference>
<keyword evidence="4 6" id="KW-1133">Transmembrane helix</keyword>